<evidence type="ECO:0000256" key="1">
    <source>
        <dbReference type="ARBA" id="ARBA00023015"/>
    </source>
</evidence>
<dbReference type="InterPro" id="IPR020449">
    <property type="entry name" value="Tscrpt_reg_AraC-type_HTH"/>
</dbReference>
<dbReference type="InterPro" id="IPR018060">
    <property type="entry name" value="HTH_AraC"/>
</dbReference>
<dbReference type="GO" id="GO:0043565">
    <property type="term" value="F:sequence-specific DNA binding"/>
    <property type="evidence" value="ECO:0007669"/>
    <property type="project" value="InterPro"/>
</dbReference>
<dbReference type="PRINTS" id="PR00032">
    <property type="entry name" value="HTHARAC"/>
</dbReference>
<protein>
    <submittedName>
        <fullName evidence="5">Regulatory protein PchR</fullName>
    </submittedName>
</protein>
<keyword evidence="1" id="KW-0805">Transcription regulation</keyword>
<proteinExistence type="predicted"/>
<dbReference type="EMBL" id="BA000022">
    <property type="protein sequence ID" value="BAA16608.1"/>
    <property type="molecule type" value="Genomic_DNA"/>
</dbReference>
<dbReference type="KEGG" id="syn:slr1489"/>
<dbReference type="eggNOG" id="COG2207">
    <property type="taxonomic scope" value="Bacteria"/>
</dbReference>
<keyword evidence="3" id="KW-0804">Transcription</keyword>
<accession>P72608</accession>
<dbReference type="PROSITE" id="PS00041">
    <property type="entry name" value="HTH_ARAC_FAMILY_1"/>
    <property type="match status" value="1"/>
</dbReference>
<dbReference type="IntAct" id="P72608">
    <property type="interactions" value="1"/>
</dbReference>
<dbReference type="AlphaFoldDB" id="P72608"/>
<evidence type="ECO:0000256" key="2">
    <source>
        <dbReference type="ARBA" id="ARBA00023125"/>
    </source>
</evidence>
<dbReference type="PANTHER" id="PTHR47893:SF1">
    <property type="entry name" value="REGULATORY PROTEIN PCHR"/>
    <property type="match status" value="1"/>
</dbReference>
<dbReference type="PaxDb" id="1148-1651680"/>
<dbReference type="PANTHER" id="PTHR47893">
    <property type="entry name" value="REGULATORY PROTEIN PCHR"/>
    <property type="match status" value="1"/>
</dbReference>
<dbReference type="SUPFAM" id="SSF46689">
    <property type="entry name" value="Homeodomain-like"/>
    <property type="match status" value="2"/>
</dbReference>
<dbReference type="PROSITE" id="PS01124">
    <property type="entry name" value="HTH_ARAC_FAMILY_2"/>
    <property type="match status" value="1"/>
</dbReference>
<dbReference type="SMART" id="SM00342">
    <property type="entry name" value="HTH_ARAC"/>
    <property type="match status" value="1"/>
</dbReference>
<dbReference type="InParanoid" id="P72608"/>
<dbReference type="PIR" id="S74456">
    <property type="entry name" value="S74456"/>
</dbReference>
<evidence type="ECO:0000259" key="4">
    <source>
        <dbReference type="PROSITE" id="PS01124"/>
    </source>
</evidence>
<dbReference type="GO" id="GO:0003700">
    <property type="term" value="F:DNA-binding transcription factor activity"/>
    <property type="evidence" value="ECO:0007669"/>
    <property type="project" value="InterPro"/>
</dbReference>
<dbReference type="InterPro" id="IPR009057">
    <property type="entry name" value="Homeodomain-like_sf"/>
</dbReference>
<gene>
    <name evidence="5" type="primary">pchR</name>
</gene>
<name>P72608_SYNY3</name>
<dbReference type="InterPro" id="IPR018062">
    <property type="entry name" value="HTH_AraC-typ_CS"/>
</dbReference>
<evidence type="ECO:0000256" key="3">
    <source>
        <dbReference type="ARBA" id="ARBA00023163"/>
    </source>
</evidence>
<reference evidence="5 6" key="1">
    <citation type="journal article" date="1995" name="DNA Res.">
        <title>Sequence analysis of the genome of the unicellular cyanobacterium Synechocystis sp. strain PCC6803. I. Sequence features in the 1 Mb region from map positions 64% to 92% of the genome.</title>
        <authorList>
            <person name="Kaneko T."/>
            <person name="Tanaka A."/>
            <person name="Sato S."/>
            <person name="Kotani H."/>
            <person name="Sazuka T."/>
            <person name="Miyajima N."/>
            <person name="Sugiura M."/>
            <person name="Tabata S."/>
        </authorList>
    </citation>
    <scope>NUCLEOTIDE SEQUENCE [LARGE SCALE GENOMIC DNA]</scope>
    <source>
        <strain evidence="6">ATCC 27184 / PCC 6803 / Kazusa</strain>
    </source>
</reference>
<keyword evidence="2" id="KW-0238">DNA-binding</keyword>
<evidence type="ECO:0000313" key="6">
    <source>
        <dbReference type="Proteomes" id="UP000001425"/>
    </source>
</evidence>
<dbReference type="InterPro" id="IPR053142">
    <property type="entry name" value="PchR_regulatory_protein"/>
</dbReference>
<dbReference type="Pfam" id="PF12833">
    <property type="entry name" value="HTH_18"/>
    <property type="match status" value="1"/>
</dbReference>
<dbReference type="STRING" id="1148.gene:10497463"/>
<organism evidence="5 6">
    <name type="scientific">Synechocystis sp. (strain ATCC 27184 / PCC 6803 / Kazusa)</name>
    <dbReference type="NCBI Taxonomy" id="1111708"/>
    <lineage>
        <taxon>Bacteria</taxon>
        <taxon>Bacillati</taxon>
        <taxon>Cyanobacteriota</taxon>
        <taxon>Cyanophyceae</taxon>
        <taxon>Synechococcales</taxon>
        <taxon>Merismopediaceae</taxon>
        <taxon>Synechocystis</taxon>
    </lineage>
</organism>
<dbReference type="Proteomes" id="UP000001425">
    <property type="component" value="Chromosome"/>
</dbReference>
<dbReference type="Gene3D" id="1.10.10.60">
    <property type="entry name" value="Homeodomain-like"/>
    <property type="match status" value="2"/>
</dbReference>
<sequence>MSIFFSQSDYLAMFREGGNQQQSNADGSDKYWYYPTHLGRGSIREIKLREGLELTIASYQLYQNLIVEIPEREHPLEYEFTVIGEHHRQLTGADAENYFFSGSGLADKSVNEYLAGWQVLNVSFHLEPDLFRTWIGDRLEQAETIIQELLKDLNSVRYTHTATPTVKMQTALQQILYCPYRGIIQQIYLESKVWELMALHLEQMLQNSSPNLTQPTLKPDDIERIHHAREILSQCLCNPPSLKGLARQVGLNEFTLKQGFRQVFGTTAFGWLHHHRMERVKELLETGHYNVTEAAREVGFSNRGHFAASFRKKFGVNPKAYSLFAKQPKD</sequence>
<keyword evidence="6" id="KW-1185">Reference proteome</keyword>
<evidence type="ECO:0000313" key="5">
    <source>
        <dbReference type="EMBL" id="BAA16608.1"/>
    </source>
</evidence>
<dbReference type="EnsemblBacteria" id="BAA16608">
    <property type="protein sequence ID" value="BAA16608"/>
    <property type="gene ID" value="BAA16608"/>
</dbReference>
<feature type="domain" description="HTH araC/xylS-type" evidence="4">
    <location>
        <begin position="226"/>
        <end position="324"/>
    </location>
</feature>
<dbReference type="PhylomeDB" id="P72608"/>
<reference evidence="5 6" key="2">
    <citation type="journal article" date="1996" name="DNA Res.">
        <title>Sequence analysis of the genome of the unicellular cyanobacterium Synechocystis sp. strain PCC6803. II. Sequence determination of the entire genome and assignment of potential protein-coding regions.</title>
        <authorList>
            <person name="Kaneko T."/>
            <person name="Sato S."/>
            <person name="Kotani H."/>
            <person name="Tanaka A."/>
            <person name="Asamizu E."/>
            <person name="Nakamura Y."/>
            <person name="Miyajima N."/>
            <person name="Hirosawa M."/>
            <person name="Sugiura M."/>
            <person name="Sasamoto S."/>
            <person name="Kimura T."/>
            <person name="Hosouchi T."/>
            <person name="Matsuno A."/>
            <person name="Muraki A."/>
            <person name="Nakazaki N."/>
            <person name="Naruo K."/>
            <person name="Okumura S."/>
            <person name="Shimpo S."/>
            <person name="Takeuchi C."/>
            <person name="Wada T."/>
            <person name="Watanabe A."/>
            <person name="Yamada M."/>
            <person name="Yasuda M."/>
            <person name="Tabata S."/>
        </authorList>
    </citation>
    <scope>NUCLEOTIDE SEQUENCE [LARGE SCALE GENOMIC DNA]</scope>
    <source>
        <strain evidence="6">ATCC 27184 / PCC 6803 / Kazusa</strain>
    </source>
</reference>